<evidence type="ECO:0000313" key="4">
    <source>
        <dbReference type="WBParaSite" id="TCNE_0000956001-mRNA-1"/>
    </source>
</evidence>
<feature type="compositionally biased region" description="Polar residues" evidence="1">
    <location>
        <begin position="298"/>
        <end position="318"/>
    </location>
</feature>
<keyword evidence="3" id="KW-1185">Reference proteome</keyword>
<reference evidence="4" key="1">
    <citation type="submission" date="2016-06" db="UniProtKB">
        <authorList>
            <consortium name="WormBaseParasite"/>
        </authorList>
    </citation>
    <scope>IDENTIFICATION</scope>
</reference>
<feature type="region of interest" description="Disordered" evidence="1">
    <location>
        <begin position="287"/>
        <end position="342"/>
    </location>
</feature>
<evidence type="ECO:0000313" key="2">
    <source>
        <dbReference type="EMBL" id="VDM40881.1"/>
    </source>
</evidence>
<accession>A0A183UM40</accession>
<protein>
    <submittedName>
        <fullName evidence="2 4">Uncharacterized protein</fullName>
    </submittedName>
</protein>
<dbReference type="WBParaSite" id="TCNE_0000956001-mRNA-1">
    <property type="protein sequence ID" value="TCNE_0000956001-mRNA-1"/>
    <property type="gene ID" value="TCNE_0000956001"/>
</dbReference>
<gene>
    <name evidence="2" type="ORF">TCNE_LOCUS9560</name>
</gene>
<organism evidence="3 4">
    <name type="scientific">Toxocara canis</name>
    <name type="common">Canine roundworm</name>
    <dbReference type="NCBI Taxonomy" id="6265"/>
    <lineage>
        <taxon>Eukaryota</taxon>
        <taxon>Metazoa</taxon>
        <taxon>Ecdysozoa</taxon>
        <taxon>Nematoda</taxon>
        <taxon>Chromadorea</taxon>
        <taxon>Rhabditida</taxon>
        <taxon>Spirurina</taxon>
        <taxon>Ascaridomorpha</taxon>
        <taxon>Ascaridoidea</taxon>
        <taxon>Toxocaridae</taxon>
        <taxon>Toxocara</taxon>
    </lineage>
</organism>
<sequence>MGVTSAENGDTAMDMITAKPRERQFQVVPVPGKFTRGRWQCWDYRDEKPDVSDEILDFTDKAEKSAPPATLPVASEAQPLSNVNAAQQQSDVLLTHTVSEPMLITQCGGGGAAQVAPDMPLGTQPTSAHKESSTIVVTSIAPAAVTPVHGTPSSSVDMANGVDTNIANVQDTWCSLPAIFGQAFLCRDYDIFATAHFRRGANVRSGFSWANLTAQVPSAMTIVSSDVGSEDVISPPQTLSNAGITLSTSSASIPIGTASSQDGCGVPCSTSPSVPAVPANSFVNPSIMSAAPTPSPLPQQSSAQGTAPTTLSRQTSLASFHDGGAAPVISTLTPIDGAVEDP</sequence>
<evidence type="ECO:0000313" key="3">
    <source>
        <dbReference type="Proteomes" id="UP000050794"/>
    </source>
</evidence>
<proteinExistence type="predicted"/>
<reference evidence="2 3" key="2">
    <citation type="submission" date="2018-11" db="EMBL/GenBank/DDBJ databases">
        <authorList>
            <consortium name="Pathogen Informatics"/>
        </authorList>
    </citation>
    <scope>NUCLEOTIDE SEQUENCE [LARGE SCALE GENOMIC DNA]</scope>
</reference>
<dbReference type="EMBL" id="UYWY01020210">
    <property type="protein sequence ID" value="VDM40881.1"/>
    <property type="molecule type" value="Genomic_DNA"/>
</dbReference>
<dbReference type="Proteomes" id="UP000050794">
    <property type="component" value="Unassembled WGS sequence"/>
</dbReference>
<dbReference type="AlphaFoldDB" id="A0A183UM40"/>
<name>A0A183UM40_TOXCA</name>
<evidence type="ECO:0000256" key="1">
    <source>
        <dbReference type="SAM" id="MobiDB-lite"/>
    </source>
</evidence>